<evidence type="ECO:0000313" key="2">
    <source>
        <dbReference type="Proteomes" id="UP001597104"/>
    </source>
</evidence>
<keyword evidence="2" id="KW-1185">Reference proteome</keyword>
<organism evidence="1 2">
    <name type="scientific">Loigolactobacillus binensis</name>
    <dbReference type="NCBI Taxonomy" id="2559922"/>
    <lineage>
        <taxon>Bacteria</taxon>
        <taxon>Bacillati</taxon>
        <taxon>Bacillota</taxon>
        <taxon>Bacilli</taxon>
        <taxon>Lactobacillales</taxon>
        <taxon>Lactobacillaceae</taxon>
        <taxon>Loigolactobacillus</taxon>
    </lineage>
</organism>
<accession>A0ABW3EEI0</accession>
<protein>
    <submittedName>
        <fullName evidence="1">Uncharacterized protein</fullName>
    </submittedName>
</protein>
<name>A0ABW3EEI0_9LACO</name>
<sequence length="78" mass="9095">MKANVVIKDEVAHMYDSKWSLTFQRVIYMYSDGTSESGFRFIWRRPDGHLQAARGQARIPSRSILEELTQAAELKGWY</sequence>
<gene>
    <name evidence="1" type="ORF">ACFQZ7_13655</name>
</gene>
<comment type="caution">
    <text evidence="1">The sequence shown here is derived from an EMBL/GenBank/DDBJ whole genome shotgun (WGS) entry which is preliminary data.</text>
</comment>
<reference evidence="2" key="1">
    <citation type="journal article" date="2019" name="Int. J. Syst. Evol. Microbiol.">
        <title>The Global Catalogue of Microorganisms (GCM) 10K type strain sequencing project: providing services to taxonomists for standard genome sequencing and annotation.</title>
        <authorList>
            <consortium name="The Broad Institute Genomics Platform"/>
            <consortium name="The Broad Institute Genome Sequencing Center for Infectious Disease"/>
            <person name="Wu L."/>
            <person name="Ma J."/>
        </authorList>
    </citation>
    <scope>NUCLEOTIDE SEQUENCE [LARGE SCALE GENOMIC DNA]</scope>
    <source>
        <strain evidence="2">CCM 8925</strain>
    </source>
</reference>
<dbReference type="Proteomes" id="UP001597104">
    <property type="component" value="Unassembled WGS sequence"/>
</dbReference>
<proteinExistence type="predicted"/>
<dbReference type="EMBL" id="JBHTIO010000071">
    <property type="protein sequence ID" value="MFD0898759.1"/>
    <property type="molecule type" value="Genomic_DNA"/>
</dbReference>
<dbReference type="RefSeq" id="WP_137638884.1">
    <property type="nucleotide sequence ID" value="NZ_BJDN01000051.1"/>
</dbReference>
<evidence type="ECO:0000313" key="1">
    <source>
        <dbReference type="EMBL" id="MFD0898759.1"/>
    </source>
</evidence>